<name>A0A2R6WA26_MARPO</name>
<gene>
    <name evidence="1" type="ORF">MARPO_0121s0044</name>
</gene>
<evidence type="ECO:0000313" key="2">
    <source>
        <dbReference type="Proteomes" id="UP000244005"/>
    </source>
</evidence>
<dbReference type="EMBL" id="KZ772793">
    <property type="protein sequence ID" value="PTQ30705.1"/>
    <property type="molecule type" value="Genomic_DNA"/>
</dbReference>
<protein>
    <submittedName>
        <fullName evidence="1">Uncharacterized protein</fullName>
    </submittedName>
</protein>
<dbReference type="AlphaFoldDB" id="A0A2R6WA26"/>
<accession>A0A2R6WA26</accession>
<organism evidence="1 2">
    <name type="scientific">Marchantia polymorpha</name>
    <name type="common">Common liverwort</name>
    <name type="synonym">Marchantia aquatica</name>
    <dbReference type="NCBI Taxonomy" id="3197"/>
    <lineage>
        <taxon>Eukaryota</taxon>
        <taxon>Viridiplantae</taxon>
        <taxon>Streptophyta</taxon>
        <taxon>Embryophyta</taxon>
        <taxon>Marchantiophyta</taxon>
        <taxon>Marchantiopsida</taxon>
        <taxon>Marchantiidae</taxon>
        <taxon>Marchantiales</taxon>
        <taxon>Marchantiaceae</taxon>
        <taxon>Marchantia</taxon>
    </lineage>
</organism>
<proteinExistence type="predicted"/>
<sequence>KVDIGLNSSRKRKEQSHIKYWTTPFLCHKYRSHHFTQHGESYVHYRSLSCKHKKQFFKTKVKITNTLHWYMDLDSNTLMLTINPNIVETIIR</sequence>
<dbReference type="OrthoDB" id="129241at2759"/>
<feature type="non-terminal residue" evidence="1">
    <location>
        <position position="1"/>
    </location>
</feature>
<dbReference type="PANTHER" id="PTHR37067:SF3">
    <property type="entry name" value="PX DOMAIN-CONTAINING PROTEIN"/>
    <property type="match status" value="1"/>
</dbReference>
<dbReference type="Proteomes" id="UP000244005">
    <property type="component" value="Unassembled WGS sequence"/>
</dbReference>
<reference evidence="2" key="1">
    <citation type="journal article" date="2017" name="Cell">
        <title>Insights into land plant evolution garnered from the Marchantia polymorpha genome.</title>
        <authorList>
            <person name="Bowman J.L."/>
            <person name="Kohchi T."/>
            <person name="Yamato K.T."/>
            <person name="Jenkins J."/>
            <person name="Shu S."/>
            <person name="Ishizaki K."/>
            <person name="Yamaoka S."/>
            <person name="Nishihama R."/>
            <person name="Nakamura Y."/>
            <person name="Berger F."/>
            <person name="Adam C."/>
            <person name="Aki S.S."/>
            <person name="Althoff F."/>
            <person name="Araki T."/>
            <person name="Arteaga-Vazquez M.A."/>
            <person name="Balasubrmanian S."/>
            <person name="Barry K."/>
            <person name="Bauer D."/>
            <person name="Boehm C.R."/>
            <person name="Briginshaw L."/>
            <person name="Caballero-Perez J."/>
            <person name="Catarino B."/>
            <person name="Chen F."/>
            <person name="Chiyoda S."/>
            <person name="Chovatia M."/>
            <person name="Davies K.M."/>
            <person name="Delmans M."/>
            <person name="Demura T."/>
            <person name="Dierschke T."/>
            <person name="Dolan L."/>
            <person name="Dorantes-Acosta A.E."/>
            <person name="Eklund D.M."/>
            <person name="Florent S.N."/>
            <person name="Flores-Sandoval E."/>
            <person name="Fujiyama A."/>
            <person name="Fukuzawa H."/>
            <person name="Galik B."/>
            <person name="Grimanelli D."/>
            <person name="Grimwood J."/>
            <person name="Grossniklaus U."/>
            <person name="Hamada T."/>
            <person name="Haseloff J."/>
            <person name="Hetherington A.J."/>
            <person name="Higo A."/>
            <person name="Hirakawa Y."/>
            <person name="Hundley H.N."/>
            <person name="Ikeda Y."/>
            <person name="Inoue K."/>
            <person name="Inoue S.I."/>
            <person name="Ishida S."/>
            <person name="Jia Q."/>
            <person name="Kakita M."/>
            <person name="Kanazawa T."/>
            <person name="Kawai Y."/>
            <person name="Kawashima T."/>
            <person name="Kennedy M."/>
            <person name="Kinose K."/>
            <person name="Kinoshita T."/>
            <person name="Kohara Y."/>
            <person name="Koide E."/>
            <person name="Komatsu K."/>
            <person name="Kopischke S."/>
            <person name="Kubo M."/>
            <person name="Kyozuka J."/>
            <person name="Lagercrantz U."/>
            <person name="Lin S.S."/>
            <person name="Lindquist E."/>
            <person name="Lipzen A.M."/>
            <person name="Lu C.W."/>
            <person name="De Luna E."/>
            <person name="Martienssen R.A."/>
            <person name="Minamino N."/>
            <person name="Mizutani M."/>
            <person name="Mizutani M."/>
            <person name="Mochizuki N."/>
            <person name="Monte I."/>
            <person name="Mosher R."/>
            <person name="Nagasaki H."/>
            <person name="Nakagami H."/>
            <person name="Naramoto S."/>
            <person name="Nishitani K."/>
            <person name="Ohtani M."/>
            <person name="Okamoto T."/>
            <person name="Okumura M."/>
            <person name="Phillips J."/>
            <person name="Pollak B."/>
            <person name="Reinders A."/>
            <person name="Rovekamp M."/>
            <person name="Sano R."/>
            <person name="Sawa S."/>
            <person name="Schmid M.W."/>
            <person name="Shirakawa M."/>
            <person name="Solano R."/>
            <person name="Spunde A."/>
            <person name="Suetsugu N."/>
            <person name="Sugano S."/>
            <person name="Sugiyama A."/>
            <person name="Sun R."/>
            <person name="Suzuki Y."/>
            <person name="Takenaka M."/>
            <person name="Takezawa D."/>
            <person name="Tomogane H."/>
            <person name="Tsuzuki M."/>
            <person name="Ueda T."/>
            <person name="Umeda M."/>
            <person name="Ward J.M."/>
            <person name="Watanabe Y."/>
            <person name="Yazaki K."/>
            <person name="Yokoyama R."/>
            <person name="Yoshitake Y."/>
            <person name="Yotsui I."/>
            <person name="Zachgo S."/>
            <person name="Schmutz J."/>
        </authorList>
    </citation>
    <scope>NUCLEOTIDE SEQUENCE [LARGE SCALE GENOMIC DNA]</scope>
    <source>
        <strain evidence="2">Tak-1</strain>
    </source>
</reference>
<evidence type="ECO:0000313" key="1">
    <source>
        <dbReference type="EMBL" id="PTQ30705.1"/>
    </source>
</evidence>
<keyword evidence="2" id="KW-1185">Reference proteome</keyword>
<dbReference type="PANTHER" id="PTHR37067">
    <property type="entry name" value="PX DOMAIN-CONTAINING PROTEIN"/>
    <property type="match status" value="1"/>
</dbReference>